<organism evidence="1 2">
    <name type="scientific">Burkholderia thailandensis</name>
    <dbReference type="NCBI Taxonomy" id="57975"/>
    <lineage>
        <taxon>Bacteria</taxon>
        <taxon>Pseudomonadati</taxon>
        <taxon>Pseudomonadota</taxon>
        <taxon>Betaproteobacteria</taxon>
        <taxon>Burkholderiales</taxon>
        <taxon>Burkholderiaceae</taxon>
        <taxon>Burkholderia</taxon>
        <taxon>pseudomallei group</taxon>
    </lineage>
</organism>
<proteinExistence type="predicted"/>
<reference evidence="1" key="1">
    <citation type="submission" date="2018-08" db="EMBL/GenBank/DDBJ databases">
        <title>Identification of Burkholderia cepacia strains that express a Burkholderia pseudomallei-like capsular polysaccharide.</title>
        <authorList>
            <person name="Burtnick M.N."/>
            <person name="Vongsouvath M."/>
            <person name="Newton P."/>
            <person name="Wuthiekanun V."/>
            <person name="Limmathurotsakul D."/>
            <person name="Brett P.J."/>
            <person name="Chantratita N."/>
            <person name="Dance D.A."/>
        </authorList>
    </citation>
    <scope>NUCLEOTIDE SEQUENCE</scope>
    <source>
        <strain evidence="1">SBXCC001</strain>
    </source>
</reference>
<dbReference type="AlphaFoldDB" id="A0AAW9CPD4"/>
<evidence type="ECO:0000313" key="1">
    <source>
        <dbReference type="EMBL" id="MDW9252728.1"/>
    </source>
</evidence>
<accession>A0AAW9CPD4</accession>
<sequence>MYFSKLRDRARFVKSKHLHCYVSDGVVDCGLIRKELKRCRATTACPACSTC</sequence>
<comment type="caution">
    <text evidence="1">The sequence shown here is derived from an EMBL/GenBank/DDBJ whole genome shotgun (WGS) entry which is preliminary data.</text>
</comment>
<dbReference type="EMBL" id="QXCT01000001">
    <property type="protein sequence ID" value="MDW9252728.1"/>
    <property type="molecule type" value="Genomic_DNA"/>
</dbReference>
<evidence type="ECO:0000313" key="2">
    <source>
        <dbReference type="Proteomes" id="UP001272137"/>
    </source>
</evidence>
<dbReference type="Proteomes" id="UP001272137">
    <property type="component" value="Unassembled WGS sequence"/>
</dbReference>
<name>A0AAW9CPD4_BURTH</name>
<gene>
    <name evidence="1" type="ORF">C7S16_4393</name>
</gene>
<protein>
    <submittedName>
        <fullName evidence="1">Uncharacterized protein</fullName>
    </submittedName>
</protein>